<sequence>MSGRRARIPVVTGMGVVAPGGLGIGPFWDLMSNGRTATRRVTLFDPEGFRCQVAAECDFDPVALGLTPQEVRRMDRVAQMAVVASREALADSGLVLDDVPPDRVAVAIGNAVGNTIMMEQEYAVVSDGGRKWLTDWEYAVPYSYNYMVPSSLAAEIAVGVGAEGPVSVVSTGCTSGLDAVGYAARLIEEGSADVVVCGAADAPISPITMACFDALRATTPNNSDPGHACRPFDRQRDGIVLGEGAAVFVMEEREHARRRMAAERAVLLGYAGRANAYHMTGLKEDGRELSVAIDTALADAGVDVSQVDYINAHGSGTRQNDRHETAAVKRSFRHRAREVPMSSVKSMIGHSLGAIGAIEVAASILAIEHDLVPPTANLEHADPECDLDYVPNTARETPVDVVLSVGSGFGGFQTAVVLGAGEAVPA</sequence>
<dbReference type="Pfam" id="PF02801">
    <property type="entry name" value="Ketoacyl-synt_C"/>
    <property type="match status" value="1"/>
</dbReference>
<dbReference type="RefSeq" id="WP_204030131.1">
    <property type="nucleotide sequence ID" value="NZ_BOOW01000032.1"/>
</dbReference>
<dbReference type="FunFam" id="3.40.47.10:FF:000018">
    <property type="entry name" value="3-oxoacyl-[acyl-carrier-protein] synthase 2"/>
    <property type="match status" value="1"/>
</dbReference>
<gene>
    <name evidence="6" type="primary">fabF_1</name>
    <name evidence="6" type="ORF">Ssi02_53050</name>
</gene>
<accession>A0A919VEF7</accession>
<evidence type="ECO:0000256" key="1">
    <source>
        <dbReference type="ARBA" id="ARBA00008467"/>
    </source>
</evidence>
<organism evidence="6 7">
    <name type="scientific">Sinosporangium siamense</name>
    <dbReference type="NCBI Taxonomy" id="1367973"/>
    <lineage>
        <taxon>Bacteria</taxon>
        <taxon>Bacillati</taxon>
        <taxon>Actinomycetota</taxon>
        <taxon>Actinomycetes</taxon>
        <taxon>Streptosporangiales</taxon>
        <taxon>Streptosporangiaceae</taxon>
        <taxon>Sinosporangium</taxon>
    </lineage>
</organism>
<dbReference type="Gene3D" id="3.40.47.10">
    <property type="match status" value="2"/>
</dbReference>
<dbReference type="PROSITE" id="PS52004">
    <property type="entry name" value="KS3_2"/>
    <property type="match status" value="1"/>
</dbReference>
<keyword evidence="3" id="KW-0012">Acyltransferase</keyword>
<keyword evidence="7" id="KW-1185">Reference proteome</keyword>
<dbReference type="FunFam" id="3.40.47.10:FF:000029">
    <property type="entry name" value="3-oxoacyl-[acyl-carrier-protein] synthase 1"/>
    <property type="match status" value="1"/>
</dbReference>
<evidence type="ECO:0000256" key="3">
    <source>
        <dbReference type="ARBA" id="ARBA00023315"/>
    </source>
</evidence>
<reference evidence="6" key="1">
    <citation type="submission" date="2021-01" db="EMBL/GenBank/DDBJ databases">
        <title>Whole genome shotgun sequence of Sinosporangium siamense NBRC 109515.</title>
        <authorList>
            <person name="Komaki H."/>
            <person name="Tamura T."/>
        </authorList>
    </citation>
    <scope>NUCLEOTIDE SEQUENCE</scope>
    <source>
        <strain evidence="6">NBRC 109515</strain>
    </source>
</reference>
<feature type="domain" description="Ketosynthase family 3 (KS3)" evidence="5">
    <location>
        <begin position="6"/>
        <end position="420"/>
    </location>
</feature>
<dbReference type="EMBL" id="BOOW01000032">
    <property type="protein sequence ID" value="GII95074.1"/>
    <property type="molecule type" value="Genomic_DNA"/>
</dbReference>
<dbReference type="Pfam" id="PF00109">
    <property type="entry name" value="ketoacyl-synt"/>
    <property type="match status" value="1"/>
</dbReference>
<dbReference type="CDD" id="cd00834">
    <property type="entry name" value="KAS_I_II"/>
    <property type="match status" value="1"/>
</dbReference>
<comment type="similarity">
    <text evidence="1 4">Belongs to the thiolase-like superfamily. Beta-ketoacyl-ACP synthases family.</text>
</comment>
<evidence type="ECO:0000259" key="5">
    <source>
        <dbReference type="PROSITE" id="PS52004"/>
    </source>
</evidence>
<dbReference type="SUPFAM" id="SSF53901">
    <property type="entry name" value="Thiolase-like"/>
    <property type="match status" value="2"/>
</dbReference>
<dbReference type="InterPro" id="IPR014031">
    <property type="entry name" value="Ketoacyl_synth_C"/>
</dbReference>
<dbReference type="InterPro" id="IPR020841">
    <property type="entry name" value="PKS_Beta-ketoAc_synthase_dom"/>
</dbReference>
<keyword evidence="2 4" id="KW-0808">Transferase</keyword>
<dbReference type="PANTHER" id="PTHR11712">
    <property type="entry name" value="POLYKETIDE SYNTHASE-RELATED"/>
    <property type="match status" value="1"/>
</dbReference>
<evidence type="ECO:0000313" key="7">
    <source>
        <dbReference type="Proteomes" id="UP000606172"/>
    </source>
</evidence>
<dbReference type="InterPro" id="IPR014030">
    <property type="entry name" value="Ketoacyl_synth_N"/>
</dbReference>
<evidence type="ECO:0000256" key="4">
    <source>
        <dbReference type="RuleBase" id="RU003694"/>
    </source>
</evidence>
<protein>
    <submittedName>
        <fullName evidence="6">Beta-ACP synthase</fullName>
    </submittedName>
</protein>
<dbReference type="GO" id="GO:0030497">
    <property type="term" value="P:fatty acid elongation"/>
    <property type="evidence" value="ECO:0007669"/>
    <property type="project" value="UniProtKB-ARBA"/>
</dbReference>
<dbReference type="Proteomes" id="UP000606172">
    <property type="component" value="Unassembled WGS sequence"/>
</dbReference>
<dbReference type="NCBIfam" id="NF005589">
    <property type="entry name" value="PRK07314.1"/>
    <property type="match status" value="1"/>
</dbReference>
<evidence type="ECO:0000256" key="2">
    <source>
        <dbReference type="ARBA" id="ARBA00022679"/>
    </source>
</evidence>
<dbReference type="InterPro" id="IPR000794">
    <property type="entry name" value="Beta-ketoacyl_synthase"/>
</dbReference>
<dbReference type="InterPro" id="IPR016039">
    <property type="entry name" value="Thiolase-like"/>
</dbReference>
<dbReference type="GO" id="GO:0004315">
    <property type="term" value="F:3-oxoacyl-[acyl-carrier-protein] synthase activity"/>
    <property type="evidence" value="ECO:0007669"/>
    <property type="project" value="InterPro"/>
</dbReference>
<dbReference type="InterPro" id="IPR018201">
    <property type="entry name" value="Ketoacyl_synth_AS"/>
</dbReference>
<dbReference type="PANTHER" id="PTHR11712:SF336">
    <property type="entry name" value="3-OXOACYL-[ACYL-CARRIER-PROTEIN] SYNTHASE, MITOCHONDRIAL"/>
    <property type="match status" value="1"/>
</dbReference>
<dbReference type="SMART" id="SM00825">
    <property type="entry name" value="PKS_KS"/>
    <property type="match status" value="1"/>
</dbReference>
<dbReference type="PROSITE" id="PS00606">
    <property type="entry name" value="KS3_1"/>
    <property type="match status" value="1"/>
</dbReference>
<dbReference type="GO" id="GO:0005829">
    <property type="term" value="C:cytosol"/>
    <property type="evidence" value="ECO:0007669"/>
    <property type="project" value="TreeGrafter"/>
</dbReference>
<name>A0A919VEF7_9ACTN</name>
<comment type="caution">
    <text evidence="6">The sequence shown here is derived from an EMBL/GenBank/DDBJ whole genome shotgun (WGS) entry which is preliminary data.</text>
</comment>
<dbReference type="AlphaFoldDB" id="A0A919VEF7"/>
<proteinExistence type="inferred from homology"/>
<evidence type="ECO:0000313" key="6">
    <source>
        <dbReference type="EMBL" id="GII95074.1"/>
    </source>
</evidence>